<gene>
    <name evidence="2" type="ORF">CVD27_10990</name>
</gene>
<feature type="domain" description="ATP-dependent DNA ligase family profile" evidence="1">
    <location>
        <begin position="18"/>
        <end position="103"/>
    </location>
</feature>
<keyword evidence="3" id="KW-1185">Reference proteome</keyword>
<evidence type="ECO:0000313" key="3">
    <source>
        <dbReference type="Proteomes" id="UP000234950"/>
    </source>
</evidence>
<name>A0A2N5HGY2_9BACI</name>
<reference evidence="2 3" key="1">
    <citation type="submission" date="2017-11" db="EMBL/GenBank/DDBJ databases">
        <title>Comparitive Functional Genomics of Dry Heat Resistant strains isolated from the Viking Spacecraft.</title>
        <authorList>
            <person name="Seuylemezian A."/>
            <person name="Cooper K."/>
            <person name="Vaishampayan P."/>
        </authorList>
    </citation>
    <scope>NUCLEOTIDE SEQUENCE [LARGE SCALE GENOMIC DNA]</scope>
    <source>
        <strain evidence="2 3">V32-6</strain>
    </source>
</reference>
<protein>
    <recommendedName>
        <fullName evidence="1">ATP-dependent DNA ligase family profile domain-containing protein</fullName>
    </recommendedName>
</protein>
<dbReference type="GO" id="GO:0005524">
    <property type="term" value="F:ATP binding"/>
    <property type="evidence" value="ECO:0007669"/>
    <property type="project" value="InterPro"/>
</dbReference>
<dbReference type="Pfam" id="PF01068">
    <property type="entry name" value="DNA_ligase_A_M"/>
    <property type="match status" value="1"/>
</dbReference>
<dbReference type="GO" id="GO:0006310">
    <property type="term" value="P:DNA recombination"/>
    <property type="evidence" value="ECO:0007669"/>
    <property type="project" value="InterPro"/>
</dbReference>
<dbReference type="GO" id="GO:0006281">
    <property type="term" value="P:DNA repair"/>
    <property type="evidence" value="ECO:0007669"/>
    <property type="project" value="InterPro"/>
</dbReference>
<dbReference type="GO" id="GO:0003910">
    <property type="term" value="F:DNA ligase (ATP) activity"/>
    <property type="evidence" value="ECO:0007669"/>
    <property type="project" value="InterPro"/>
</dbReference>
<evidence type="ECO:0000313" key="2">
    <source>
        <dbReference type="EMBL" id="PLS04774.1"/>
    </source>
</evidence>
<dbReference type="SUPFAM" id="SSF56091">
    <property type="entry name" value="DNA ligase/mRNA capping enzyme, catalytic domain"/>
    <property type="match status" value="1"/>
</dbReference>
<dbReference type="Gene3D" id="3.30.470.30">
    <property type="entry name" value="DNA ligase/mRNA capping enzyme"/>
    <property type="match status" value="1"/>
</dbReference>
<evidence type="ECO:0000259" key="1">
    <source>
        <dbReference type="Pfam" id="PF01068"/>
    </source>
</evidence>
<dbReference type="InterPro" id="IPR012310">
    <property type="entry name" value="DNA_ligase_ATP-dep_cent"/>
</dbReference>
<sequence length="149" mass="17162">MRLRLSSQNFNYRYSRWNRVLDGEIIVTDPAGKPDFEGMMSRFQSKSNNIEYDTLSYVVFDVIKYMGKSVTMLPLMDRKQLLNEIITQDTSLVAKVKYIEGHGSAYFDLVRQQGLEESGADEIMAIAQVYDHQARLRSHEILADITKGE</sequence>
<dbReference type="EMBL" id="PGVE01000042">
    <property type="protein sequence ID" value="PLS04774.1"/>
    <property type="molecule type" value="Genomic_DNA"/>
</dbReference>
<accession>A0A2N5HGY2</accession>
<dbReference type="Proteomes" id="UP000234950">
    <property type="component" value="Unassembled WGS sequence"/>
</dbReference>
<dbReference type="AlphaFoldDB" id="A0A2N5HGY2"/>
<proteinExistence type="predicted"/>
<organism evidence="2 3">
    <name type="scientific">Neobacillus cucumis</name>
    <dbReference type="NCBI Taxonomy" id="1740721"/>
    <lineage>
        <taxon>Bacteria</taxon>
        <taxon>Bacillati</taxon>
        <taxon>Bacillota</taxon>
        <taxon>Bacilli</taxon>
        <taxon>Bacillales</taxon>
        <taxon>Bacillaceae</taxon>
        <taxon>Neobacillus</taxon>
    </lineage>
</organism>
<comment type="caution">
    <text evidence="2">The sequence shown here is derived from an EMBL/GenBank/DDBJ whole genome shotgun (WGS) entry which is preliminary data.</text>
</comment>